<reference evidence="4 5" key="1">
    <citation type="submission" date="2015-03" db="EMBL/GenBank/DDBJ databases">
        <authorList>
            <consortium name="Pathogen Informatics"/>
        </authorList>
    </citation>
    <scope>NUCLEOTIDE SEQUENCE [LARGE SCALE GENOMIC DNA]</scope>
    <source>
        <strain evidence="3 4">3476</strain>
        <strain evidence="1 5">A1104</strain>
        <strain evidence="2 6">D4891</strain>
    </source>
</reference>
<dbReference type="Proteomes" id="UP000039541">
    <property type="component" value="Unassembled WGS sequence"/>
</dbReference>
<organism evidence="3 4">
    <name type="scientific">Salmonella enterica subsp. enterica serovar Bovismorbificans</name>
    <dbReference type="NCBI Taxonomy" id="58097"/>
    <lineage>
        <taxon>Bacteria</taxon>
        <taxon>Pseudomonadati</taxon>
        <taxon>Pseudomonadota</taxon>
        <taxon>Gammaproteobacteria</taxon>
        <taxon>Enterobacterales</taxon>
        <taxon>Enterobacteriaceae</taxon>
        <taxon>Salmonella</taxon>
    </lineage>
</organism>
<dbReference type="Proteomes" id="UP000041314">
    <property type="component" value="Unassembled WGS sequence"/>
</dbReference>
<evidence type="ECO:0000313" key="1">
    <source>
        <dbReference type="EMBL" id="CNU24107.1"/>
    </source>
</evidence>
<name>A0A655CY61_SALET</name>
<protein>
    <submittedName>
        <fullName evidence="3">Uncharacterized protein</fullName>
    </submittedName>
</protein>
<evidence type="ECO:0000313" key="2">
    <source>
        <dbReference type="EMBL" id="CNU32256.1"/>
    </source>
</evidence>
<dbReference type="EMBL" id="CQPA01000015">
    <property type="protein sequence ID" value="CNU24107.1"/>
    <property type="molecule type" value="Genomic_DNA"/>
</dbReference>
<evidence type="ECO:0000313" key="4">
    <source>
        <dbReference type="Proteomes" id="UP000039541"/>
    </source>
</evidence>
<sequence length="119" mass="13113">MQRHPVDVNMLAQHVARGTGDIGDNGRFTACQRIQQAGFPGIRASGNHYLHPFAQQAALARFGSHGVKIGDDAIELRFNFAVREKVDLLIRKIDSRFDVDSQVSKCFHKVVNAGGKCPL</sequence>
<proteinExistence type="predicted"/>
<evidence type="ECO:0000313" key="3">
    <source>
        <dbReference type="EMBL" id="CNU34127.1"/>
    </source>
</evidence>
<dbReference type="Proteomes" id="UP000042394">
    <property type="component" value="Unassembled WGS sequence"/>
</dbReference>
<evidence type="ECO:0000313" key="6">
    <source>
        <dbReference type="Proteomes" id="UP000042394"/>
    </source>
</evidence>
<gene>
    <name evidence="1" type="ORF">ERS008198_02280</name>
    <name evidence="3" type="ORF">ERS008202_02515</name>
    <name evidence="2" type="ORF">ERS008207_02414</name>
</gene>
<dbReference type="AlphaFoldDB" id="A0A655CY61"/>
<evidence type="ECO:0000313" key="5">
    <source>
        <dbReference type="Proteomes" id="UP000041314"/>
    </source>
</evidence>
<dbReference type="EMBL" id="CQPD01000022">
    <property type="protein sequence ID" value="CNU32256.1"/>
    <property type="molecule type" value="Genomic_DNA"/>
</dbReference>
<accession>A0A655CY61</accession>
<dbReference type="EMBL" id="CQPC01000031">
    <property type="protein sequence ID" value="CNU34127.1"/>
    <property type="molecule type" value="Genomic_DNA"/>
</dbReference>